<reference evidence="3 4" key="1">
    <citation type="submission" date="2018-09" db="EMBL/GenBank/DDBJ databases">
        <title>Altererythrobacter sp.Ery1 and Ery12, the genome sequencing of novel strains in genus Alterythrobacter.</title>
        <authorList>
            <person name="Cheng H."/>
            <person name="Wu Y.-H."/>
            <person name="Fang C."/>
            <person name="Xu X.-W."/>
        </authorList>
    </citation>
    <scope>NUCLEOTIDE SEQUENCE [LARGE SCALE GENOMIC DNA]</scope>
    <source>
        <strain evidence="3 4">Ery12</strain>
    </source>
</reference>
<sequence length="452" mass="48499">MLKKCGVLVSLAALGSLSACASYQPQPLDTQAAVLASAPEGLVQDAALIERPFLAGKPVDVSQPLDRDALGLIALLYNPDLIALRKRTGVAEAQLLDARLIPDPSVGLSADRVISGPPTALSGTIAAQIAQDINSLRSRGARVDSAQEGVNQVRLDLAWAEWQVVEQVRLLGVRVSYLQRIAELAEANRADAEDLLQRTLRAAGRGDIPPDQLQAARIAALDAADRAYTAQIDLTGAQQDLRRQLGVPPDFAVTLAVPADAPAVPALLDMTDAAITERLDLAALRAGYASQEANVRQAIINQFPALNLGFSVTRDSSDNGIIGALLDFTLPLWNRNRGQIAIERATREALRAEYEARLFAVRADLAQSLALISDLHREEARLAAEIEPLQQFSDATARAAGRGDLPLATAMTARQSLRDKQLLLASVQQSLAEQYIALELASGIPWQNWNRP</sequence>
<dbReference type="PROSITE" id="PS51257">
    <property type="entry name" value="PROKAR_LIPOPROTEIN"/>
    <property type="match status" value="1"/>
</dbReference>
<proteinExistence type="inferred from homology"/>
<dbReference type="AlphaFoldDB" id="A0A419R3B7"/>
<protein>
    <submittedName>
        <fullName evidence="3">TolC family protein</fullName>
    </submittedName>
</protein>
<dbReference type="Pfam" id="PF02321">
    <property type="entry name" value="OEP"/>
    <property type="match status" value="1"/>
</dbReference>
<dbReference type="GO" id="GO:0015562">
    <property type="term" value="F:efflux transmembrane transporter activity"/>
    <property type="evidence" value="ECO:0007669"/>
    <property type="project" value="InterPro"/>
</dbReference>
<dbReference type="Gene3D" id="1.20.1600.10">
    <property type="entry name" value="Outer membrane efflux proteins (OEP)"/>
    <property type="match status" value="1"/>
</dbReference>
<feature type="signal peptide" evidence="2">
    <location>
        <begin position="1"/>
        <end position="21"/>
    </location>
</feature>
<comment type="caution">
    <text evidence="3">The sequence shown here is derived from an EMBL/GenBank/DDBJ whole genome shotgun (WGS) entry which is preliminary data.</text>
</comment>
<keyword evidence="2" id="KW-0732">Signal</keyword>
<dbReference type="InterPro" id="IPR003423">
    <property type="entry name" value="OMP_efflux"/>
</dbReference>
<comment type="similarity">
    <text evidence="1">Belongs to the outer membrane factor (OMF) (TC 1.B.17) family.</text>
</comment>
<evidence type="ECO:0000256" key="2">
    <source>
        <dbReference type="SAM" id="SignalP"/>
    </source>
</evidence>
<feature type="chain" id="PRO_5019453332" evidence="2">
    <location>
        <begin position="22"/>
        <end position="452"/>
    </location>
</feature>
<dbReference type="SUPFAM" id="SSF56954">
    <property type="entry name" value="Outer membrane efflux proteins (OEP)"/>
    <property type="match status" value="1"/>
</dbReference>
<evidence type="ECO:0000256" key="1">
    <source>
        <dbReference type="ARBA" id="ARBA00007613"/>
    </source>
</evidence>
<gene>
    <name evidence="3" type="ORF">D6858_03765</name>
</gene>
<dbReference type="PANTHER" id="PTHR30203">
    <property type="entry name" value="OUTER MEMBRANE CATION EFFLUX PROTEIN"/>
    <property type="match status" value="1"/>
</dbReference>
<organism evidence="3 4">
    <name type="scientific">Tsuneonella suprasediminis</name>
    <dbReference type="NCBI Taxonomy" id="2306996"/>
    <lineage>
        <taxon>Bacteria</taxon>
        <taxon>Pseudomonadati</taxon>
        <taxon>Pseudomonadota</taxon>
        <taxon>Alphaproteobacteria</taxon>
        <taxon>Sphingomonadales</taxon>
        <taxon>Erythrobacteraceae</taxon>
        <taxon>Tsuneonella</taxon>
    </lineage>
</organism>
<name>A0A419R3B7_9SPHN</name>
<evidence type="ECO:0000313" key="4">
    <source>
        <dbReference type="Proteomes" id="UP000284322"/>
    </source>
</evidence>
<accession>A0A419R3B7</accession>
<dbReference type="EMBL" id="RAHJ01000014">
    <property type="protein sequence ID" value="RJX69033.1"/>
    <property type="molecule type" value="Genomic_DNA"/>
</dbReference>
<keyword evidence="4" id="KW-1185">Reference proteome</keyword>
<dbReference type="InterPro" id="IPR010131">
    <property type="entry name" value="MdtP/NodT-like"/>
</dbReference>
<evidence type="ECO:0000313" key="3">
    <source>
        <dbReference type="EMBL" id="RJX69033.1"/>
    </source>
</evidence>
<dbReference type="OrthoDB" id="9791261at2"/>
<dbReference type="Proteomes" id="UP000284322">
    <property type="component" value="Unassembled WGS sequence"/>
</dbReference>
<dbReference type="PANTHER" id="PTHR30203:SF24">
    <property type="entry name" value="BLR4935 PROTEIN"/>
    <property type="match status" value="1"/>
</dbReference>